<protein>
    <submittedName>
        <fullName evidence="2">Uncharacterized protein</fullName>
    </submittedName>
</protein>
<gene>
    <name evidence="2" type="ORF">JKP88DRAFT_352175</name>
</gene>
<dbReference type="OrthoDB" id="10397661at2759"/>
<evidence type="ECO:0000313" key="3">
    <source>
        <dbReference type="Proteomes" id="UP000664859"/>
    </source>
</evidence>
<evidence type="ECO:0000256" key="1">
    <source>
        <dbReference type="SAM" id="MobiDB-lite"/>
    </source>
</evidence>
<evidence type="ECO:0000313" key="2">
    <source>
        <dbReference type="EMBL" id="KAG5191703.1"/>
    </source>
</evidence>
<sequence>MADADPVAEATLAADATAETNVKPKRCVLSDEERAVVDSCRVILGDVFTPFVSLESAVAELESDPAPQAEIMYWKCLADTLVVYYSQTLMLPQAMAAALKRAEAGGGGTAGDDAGGDVLGGVEGDLQRLKEFDVTDEQRLGIIMNAVPRERRVALLQRLFYLTQAPPEEFAPVVQLVREQGDAAGREAVVDANLLSTWSAIREARAAEWAAAEAKAQGILEARRGAERGGGEGGEGGGEPVAEAGAADS</sequence>
<dbReference type="AlphaFoldDB" id="A0A835ZN70"/>
<accession>A0A835ZN70</accession>
<keyword evidence="3" id="KW-1185">Reference proteome</keyword>
<reference evidence="2" key="1">
    <citation type="submission" date="2021-02" db="EMBL/GenBank/DDBJ databases">
        <title>First Annotated Genome of the Yellow-green Alga Tribonema minus.</title>
        <authorList>
            <person name="Mahan K.M."/>
        </authorList>
    </citation>
    <scope>NUCLEOTIDE SEQUENCE</scope>
    <source>
        <strain evidence="2">UTEX B ZZ1240</strain>
    </source>
</reference>
<proteinExistence type="predicted"/>
<dbReference type="Proteomes" id="UP000664859">
    <property type="component" value="Unassembled WGS sequence"/>
</dbReference>
<organism evidence="2 3">
    <name type="scientific">Tribonema minus</name>
    <dbReference type="NCBI Taxonomy" id="303371"/>
    <lineage>
        <taxon>Eukaryota</taxon>
        <taxon>Sar</taxon>
        <taxon>Stramenopiles</taxon>
        <taxon>Ochrophyta</taxon>
        <taxon>PX clade</taxon>
        <taxon>Xanthophyceae</taxon>
        <taxon>Tribonematales</taxon>
        <taxon>Tribonemataceae</taxon>
        <taxon>Tribonema</taxon>
    </lineage>
</organism>
<feature type="compositionally biased region" description="Low complexity" evidence="1">
    <location>
        <begin position="240"/>
        <end position="249"/>
    </location>
</feature>
<dbReference type="EMBL" id="JAFCMP010000015">
    <property type="protein sequence ID" value="KAG5191703.1"/>
    <property type="molecule type" value="Genomic_DNA"/>
</dbReference>
<name>A0A835ZN70_9STRA</name>
<feature type="region of interest" description="Disordered" evidence="1">
    <location>
        <begin position="222"/>
        <end position="249"/>
    </location>
</feature>
<comment type="caution">
    <text evidence="2">The sequence shown here is derived from an EMBL/GenBank/DDBJ whole genome shotgun (WGS) entry which is preliminary data.</text>
</comment>